<keyword evidence="5" id="KW-1185">Reference proteome</keyword>
<dbReference type="InterPro" id="IPR052344">
    <property type="entry name" value="Transposase-related"/>
</dbReference>
<feature type="domain" description="Transposase IS66 zinc-finger binding" evidence="3">
    <location>
        <begin position="117"/>
        <end position="161"/>
    </location>
</feature>
<dbReference type="InterPro" id="IPR024474">
    <property type="entry name" value="Znf_dom_IS66"/>
</dbReference>
<dbReference type="NCBIfam" id="NF033517">
    <property type="entry name" value="transpos_IS66"/>
    <property type="match status" value="1"/>
</dbReference>
<proteinExistence type="predicted"/>
<dbReference type="Pfam" id="PF13005">
    <property type="entry name" value="zf-IS66"/>
    <property type="match status" value="1"/>
</dbReference>
<feature type="compositionally biased region" description="Basic and acidic residues" evidence="1">
    <location>
        <begin position="67"/>
        <end position="77"/>
    </location>
</feature>
<dbReference type="PANTHER" id="PTHR33678">
    <property type="entry name" value="BLL1576 PROTEIN"/>
    <property type="match status" value="1"/>
</dbReference>
<name>A0A6N7PWY6_9BACT</name>
<dbReference type="PANTHER" id="PTHR33678:SF1">
    <property type="entry name" value="BLL1576 PROTEIN"/>
    <property type="match status" value="1"/>
</dbReference>
<dbReference type="InterPro" id="IPR004291">
    <property type="entry name" value="Transposase_IS66_central"/>
</dbReference>
<feature type="compositionally biased region" description="Pro residues" evidence="1">
    <location>
        <begin position="82"/>
        <end position="92"/>
    </location>
</feature>
<feature type="domain" description="Transposase IS66 central" evidence="2">
    <location>
        <begin position="184"/>
        <end position="451"/>
    </location>
</feature>
<dbReference type="EMBL" id="WJIE01000011">
    <property type="protein sequence ID" value="MRG96399.1"/>
    <property type="molecule type" value="Genomic_DNA"/>
</dbReference>
<evidence type="ECO:0000259" key="3">
    <source>
        <dbReference type="Pfam" id="PF13005"/>
    </source>
</evidence>
<dbReference type="Proteomes" id="UP000440224">
    <property type="component" value="Unassembled WGS sequence"/>
</dbReference>
<evidence type="ECO:0000256" key="1">
    <source>
        <dbReference type="SAM" id="MobiDB-lite"/>
    </source>
</evidence>
<comment type="caution">
    <text evidence="4">The sequence shown here is derived from an EMBL/GenBank/DDBJ whole genome shotgun (WGS) entry which is preliminary data.</text>
</comment>
<sequence>MNFETENDPEILRQAALLLERENQKLAKKIIELTRELLTLKGGDPEQLKLRIAELERQIASKNRMLFGEKSERRASDEESAPPAPPTPPKPPQKGHGPKAQPSLPIEEVPHVLDEADRVCSACGEMLDVWEGQFEQSEEVDVVPRRFVLKLHKRQKYRCRCGGCVETAPGPLKLFEGARYSIDFAIEVASEKYHDHAPLERQVRKMRREGLVVESQTLWDQIERLARLLAPGHEALVQYQLAQGVLGVDETRWPLLGKSEPSRWYAWSMVSTNAVAYRILDGRSTEEARKMLGGYKGVVMCDAYAVYKSLAKTEGFTLAHCWAHVRREFIEAEVSFPAEAKVVLDLIRGLYAVEAKCKPAPDGDEERLALRQAESKVLVERIRAFAETTNVVPKSRLDGAIQYMVGIWSGLTRFLSDPRITLDNNHTERAERGVVVGRKNHYGSRSRRGTEVAALFYSFIESAKLCGIDPKAYLRTATVAALRGERIPLPHEVAASPSGAS</sequence>
<evidence type="ECO:0000259" key="2">
    <source>
        <dbReference type="Pfam" id="PF03050"/>
    </source>
</evidence>
<dbReference type="OrthoDB" id="9800877at2"/>
<protein>
    <submittedName>
        <fullName evidence="4">IS66 family transposase</fullName>
    </submittedName>
</protein>
<evidence type="ECO:0000313" key="4">
    <source>
        <dbReference type="EMBL" id="MRG96399.1"/>
    </source>
</evidence>
<dbReference type="RefSeq" id="WP_153823204.1">
    <property type="nucleotide sequence ID" value="NZ_WJIE01000011.1"/>
</dbReference>
<evidence type="ECO:0000313" key="5">
    <source>
        <dbReference type="Proteomes" id="UP000440224"/>
    </source>
</evidence>
<feature type="region of interest" description="Disordered" evidence="1">
    <location>
        <begin position="63"/>
        <end position="104"/>
    </location>
</feature>
<gene>
    <name evidence="4" type="ORF">GF068_31415</name>
</gene>
<dbReference type="AlphaFoldDB" id="A0A6N7PWY6"/>
<reference evidence="4 5" key="1">
    <citation type="submission" date="2019-10" db="EMBL/GenBank/DDBJ databases">
        <title>A soil myxobacterium in the family Polyangiaceae.</title>
        <authorList>
            <person name="Li Y."/>
            <person name="Wang J."/>
        </authorList>
    </citation>
    <scope>NUCLEOTIDE SEQUENCE [LARGE SCALE GENOMIC DNA]</scope>
    <source>
        <strain evidence="4 5">DSM 14734</strain>
    </source>
</reference>
<dbReference type="Pfam" id="PF03050">
    <property type="entry name" value="DDE_Tnp_IS66"/>
    <property type="match status" value="1"/>
</dbReference>
<accession>A0A6N7PWY6</accession>
<organism evidence="4 5">
    <name type="scientific">Polyangium spumosum</name>
    <dbReference type="NCBI Taxonomy" id="889282"/>
    <lineage>
        <taxon>Bacteria</taxon>
        <taxon>Pseudomonadati</taxon>
        <taxon>Myxococcota</taxon>
        <taxon>Polyangia</taxon>
        <taxon>Polyangiales</taxon>
        <taxon>Polyangiaceae</taxon>
        <taxon>Polyangium</taxon>
    </lineage>
</organism>